<dbReference type="InterPro" id="IPR015797">
    <property type="entry name" value="NUDIX_hydrolase-like_dom_sf"/>
</dbReference>
<dbReference type="GO" id="GO:0019693">
    <property type="term" value="P:ribose phosphate metabolic process"/>
    <property type="evidence" value="ECO:0007669"/>
    <property type="project" value="TreeGrafter"/>
</dbReference>
<gene>
    <name evidence="4" type="ORF">COU31_03030</name>
</gene>
<dbReference type="InterPro" id="IPR020084">
    <property type="entry name" value="NUDIX_hydrolase_CS"/>
</dbReference>
<dbReference type="PANTHER" id="PTHR11839">
    <property type="entry name" value="UDP/ADP-SUGAR PYROPHOSPHATASE"/>
    <property type="match status" value="1"/>
</dbReference>
<name>A0A2M6W3N5_9BACT</name>
<dbReference type="GO" id="GO:0005829">
    <property type="term" value="C:cytosol"/>
    <property type="evidence" value="ECO:0007669"/>
    <property type="project" value="TreeGrafter"/>
</dbReference>
<protein>
    <recommendedName>
        <fullName evidence="3">Nudix hydrolase domain-containing protein</fullName>
    </recommendedName>
</protein>
<organism evidence="4 5">
    <name type="scientific">Candidatus Magasanikbacteria bacterium CG10_big_fil_rev_8_21_14_0_10_40_10</name>
    <dbReference type="NCBI Taxonomy" id="1974648"/>
    <lineage>
        <taxon>Bacteria</taxon>
        <taxon>Candidatus Magasanikiibacteriota</taxon>
    </lineage>
</organism>
<evidence type="ECO:0000256" key="2">
    <source>
        <dbReference type="ARBA" id="ARBA00022801"/>
    </source>
</evidence>
<dbReference type="PROSITE" id="PS00893">
    <property type="entry name" value="NUDIX_BOX"/>
    <property type="match status" value="1"/>
</dbReference>
<evidence type="ECO:0000313" key="4">
    <source>
        <dbReference type="EMBL" id="PIT87413.1"/>
    </source>
</evidence>
<sequence length="186" mass="21895">MDEKVQVQLGEFETLFKGNIFTVKQRQITYPNGSIQTHEYCQRFDSVTVLAFDEQNRLLLTREFRESKNKYVWFLPTGKIDDQEDPQTAIVREMREEIGLRPRTIRLLAKRSAGSSYFLWDTYIFVAKDLEPAPLEQEEYFPIEVVPTELAKAVEMAEGGEIENVYLAYNIIWFNYLLKTKKFSWG</sequence>
<dbReference type="EMBL" id="PFBX01000028">
    <property type="protein sequence ID" value="PIT87413.1"/>
    <property type="molecule type" value="Genomic_DNA"/>
</dbReference>
<reference evidence="5" key="1">
    <citation type="submission" date="2017-09" db="EMBL/GenBank/DDBJ databases">
        <title>Depth-based differentiation of microbial function through sediment-hosted aquifers and enrichment of novel symbionts in the deep terrestrial subsurface.</title>
        <authorList>
            <person name="Probst A.J."/>
            <person name="Ladd B."/>
            <person name="Jarett J.K."/>
            <person name="Geller-Mcgrath D.E."/>
            <person name="Sieber C.M.K."/>
            <person name="Emerson J.B."/>
            <person name="Anantharaman K."/>
            <person name="Thomas B.C."/>
            <person name="Malmstrom R."/>
            <person name="Stieglmeier M."/>
            <person name="Klingl A."/>
            <person name="Woyke T."/>
            <person name="Ryan C.M."/>
            <person name="Banfield J.F."/>
        </authorList>
    </citation>
    <scope>NUCLEOTIDE SEQUENCE [LARGE SCALE GENOMIC DNA]</scope>
</reference>
<dbReference type="SUPFAM" id="SSF55811">
    <property type="entry name" value="Nudix"/>
    <property type="match status" value="1"/>
</dbReference>
<accession>A0A2M6W3N5</accession>
<keyword evidence="2" id="KW-0378">Hydrolase</keyword>
<dbReference type="AlphaFoldDB" id="A0A2M6W3N5"/>
<dbReference type="PANTHER" id="PTHR11839:SF18">
    <property type="entry name" value="NUDIX HYDROLASE DOMAIN-CONTAINING PROTEIN"/>
    <property type="match status" value="1"/>
</dbReference>
<comment type="caution">
    <text evidence="4">The sequence shown here is derived from an EMBL/GenBank/DDBJ whole genome shotgun (WGS) entry which is preliminary data.</text>
</comment>
<dbReference type="Gene3D" id="3.90.79.10">
    <property type="entry name" value="Nucleoside Triphosphate Pyrophosphohydrolase"/>
    <property type="match status" value="1"/>
</dbReference>
<dbReference type="GO" id="GO:0006753">
    <property type="term" value="P:nucleoside phosphate metabolic process"/>
    <property type="evidence" value="ECO:0007669"/>
    <property type="project" value="TreeGrafter"/>
</dbReference>
<evidence type="ECO:0000256" key="1">
    <source>
        <dbReference type="ARBA" id="ARBA00001946"/>
    </source>
</evidence>
<proteinExistence type="predicted"/>
<comment type="cofactor">
    <cofactor evidence="1">
        <name>Mg(2+)</name>
        <dbReference type="ChEBI" id="CHEBI:18420"/>
    </cofactor>
</comment>
<feature type="domain" description="Nudix hydrolase" evidence="3">
    <location>
        <begin position="42"/>
        <end position="169"/>
    </location>
</feature>
<dbReference type="GO" id="GO:0016787">
    <property type="term" value="F:hydrolase activity"/>
    <property type="evidence" value="ECO:0007669"/>
    <property type="project" value="UniProtKB-KW"/>
</dbReference>
<dbReference type="Pfam" id="PF00293">
    <property type="entry name" value="NUDIX"/>
    <property type="match status" value="1"/>
</dbReference>
<dbReference type="InterPro" id="IPR000086">
    <property type="entry name" value="NUDIX_hydrolase_dom"/>
</dbReference>
<evidence type="ECO:0000313" key="5">
    <source>
        <dbReference type="Proteomes" id="UP000231183"/>
    </source>
</evidence>
<dbReference type="PROSITE" id="PS51462">
    <property type="entry name" value="NUDIX"/>
    <property type="match status" value="1"/>
</dbReference>
<evidence type="ECO:0000259" key="3">
    <source>
        <dbReference type="PROSITE" id="PS51462"/>
    </source>
</evidence>
<dbReference type="Proteomes" id="UP000231183">
    <property type="component" value="Unassembled WGS sequence"/>
</dbReference>